<dbReference type="HOGENOM" id="CLU_018358_0_0_1"/>
<evidence type="ECO:0008006" key="9">
    <source>
        <dbReference type="Google" id="ProtNLM"/>
    </source>
</evidence>
<evidence type="ECO:0000256" key="3">
    <source>
        <dbReference type="ARBA" id="ARBA00022664"/>
    </source>
</evidence>
<proteinExistence type="inferred from homology"/>
<feature type="compositionally biased region" description="Polar residues" evidence="6">
    <location>
        <begin position="504"/>
        <end position="515"/>
    </location>
</feature>
<evidence type="ECO:0000256" key="1">
    <source>
        <dbReference type="ARBA" id="ARBA00004123"/>
    </source>
</evidence>
<dbReference type="GO" id="GO:0045292">
    <property type="term" value="P:mRNA cis splicing, via spliceosome"/>
    <property type="evidence" value="ECO:0007669"/>
    <property type="project" value="TreeGrafter"/>
</dbReference>
<dbReference type="Pfam" id="PF03343">
    <property type="entry name" value="SART-1"/>
    <property type="match status" value="1"/>
</dbReference>
<evidence type="ECO:0000256" key="5">
    <source>
        <dbReference type="ARBA" id="ARBA00023242"/>
    </source>
</evidence>
<keyword evidence="8" id="KW-1185">Reference proteome</keyword>
<dbReference type="InterPro" id="IPR045347">
    <property type="entry name" value="HIND"/>
</dbReference>
<dbReference type="InterPro" id="IPR005011">
    <property type="entry name" value="SNU66/SART1"/>
</dbReference>
<protein>
    <recommendedName>
        <fullName evidence="9">Snu66p</fullName>
    </recommendedName>
</protein>
<dbReference type="PANTHER" id="PTHR14152">
    <property type="entry name" value="SQUAMOUS CELL CARCINOMA ANTIGEN RECOGNISED BY CYTOTOXIC T LYMPHOCYTES"/>
    <property type="match status" value="1"/>
</dbReference>
<comment type="subcellular location">
    <subcellularLocation>
        <location evidence="1">Nucleus</location>
    </subcellularLocation>
</comment>
<keyword evidence="3" id="KW-0507">mRNA processing</keyword>
<keyword evidence="5" id="KW-0539">Nucleus</keyword>
<accession>B3LJX3</accession>
<sequence>MNKTENLSIEETNEIREKLGMKPIPVFQEKNTDHKESLSIEETNELRASLGLKLIPPQQNFNSSPPNVHNTSKIDELREKITKFQKKANAPLRMAHLLEETNVNDDSSWLENMDAIPSSHESKRSSTLPRKGATKEDENIDLHNVQVSYNIEALSPKKDTILTLKESSIFDDTDSTEVLENVKAAEENADREKLRLRQMNKDRRQKKKILNVSSLDIEEEEEGEKHSITTTHLIIGAEQGVMKAPNTISAKPPTGKVKVNFDSANNMSDEDGGDFKPLKIKKRKIKDPRSTKARKSKITDKMEIVKLVDEDESLSWMEEEQPVTIINPRTSSNNELKGPEDLAREIEKARDEEKRRTESILKMREISNSIVVDEKVTFLNTLDTSLSERSATENKVKVNGEGEKNIGDVTNGHTKEGSGNNTLTEAVNNEPNYEGDAENAPNFFSGLASTLGYLRKKSVFTTGDVDLKPGKDVNNSESLRRDVRNKEHTGTGTYTKDKLHGLEQFTSSDSSNANTHSKRQDHYDPDIKLVYRDEKGNRLTTKEAYKKLSQKFHGTKSNKKKRAKMKSRIEARKNTPENGSLFEFDDN</sequence>
<dbReference type="EMBL" id="CH408045">
    <property type="protein sequence ID" value="EDV10876.1"/>
    <property type="molecule type" value="Genomic_DNA"/>
</dbReference>
<dbReference type="Pfam" id="PF19252">
    <property type="entry name" value="HIND"/>
    <property type="match status" value="2"/>
</dbReference>
<name>B3LJX3_YEAS1</name>
<dbReference type="OrthoDB" id="5583at2759"/>
<dbReference type="Proteomes" id="UP000008335">
    <property type="component" value="Unassembled WGS sequence"/>
</dbReference>
<dbReference type="GO" id="GO:0046540">
    <property type="term" value="C:U4/U6 x U5 tri-snRNP complex"/>
    <property type="evidence" value="ECO:0007669"/>
    <property type="project" value="InterPro"/>
</dbReference>
<feature type="region of interest" description="Disordered" evidence="6">
    <location>
        <begin position="471"/>
        <end position="526"/>
    </location>
</feature>
<evidence type="ECO:0000313" key="8">
    <source>
        <dbReference type="Proteomes" id="UP000008335"/>
    </source>
</evidence>
<reference evidence="7" key="2">
    <citation type="submission" date="2005-07" db="EMBL/GenBank/DDBJ databases">
        <title>Annotation of the Saccharomyces cerevisiae RM11-1a Genome.</title>
        <authorList>
            <consortium name="The Broad Institute Genome Sequencing Platform"/>
            <person name="Birren B."/>
            <person name="Lander E."/>
            <person name="Galagan J."/>
            <person name="Nusbaum C."/>
            <person name="Devon K."/>
            <person name="Cuomo C."/>
            <person name="Jaffe D."/>
            <person name="Butler J."/>
            <person name="Alvarez P."/>
            <person name="Gnerre S."/>
            <person name="Grabherr M."/>
            <person name="Kleber M."/>
            <person name="Mauceli E."/>
            <person name="Brockman W."/>
            <person name="MacCallum I.A."/>
            <person name="Rounsley S."/>
            <person name="Young S."/>
            <person name="LaButti K."/>
            <person name="Pushparaj V."/>
            <person name="DeCaprio D."/>
            <person name="Crawford M."/>
            <person name="Koehrsen M."/>
            <person name="Engels R."/>
            <person name="Montgomery P."/>
            <person name="Pearson M."/>
            <person name="Howarth C."/>
            <person name="Larson L."/>
            <person name="Luoma S."/>
            <person name="White J."/>
            <person name="O'Leary S."/>
            <person name="Kodira C."/>
            <person name="Zeng Q."/>
            <person name="Yandava C."/>
            <person name="Alvarado L."/>
            <person name="Pratt S."/>
            <person name="Kruglyak L."/>
        </authorList>
    </citation>
    <scope>NUCLEOTIDE SEQUENCE</scope>
    <source>
        <strain evidence="7">RM11-1a</strain>
    </source>
</reference>
<keyword evidence="4" id="KW-0508">mRNA splicing</keyword>
<reference evidence="7" key="1">
    <citation type="submission" date="2005-03" db="EMBL/GenBank/DDBJ databases">
        <authorList>
            <person name="Giovannoni S.J."/>
            <person name="Cho J.-C."/>
            <person name="Ferriera S."/>
            <person name="Johnson J."/>
            <person name="Kravitz S."/>
            <person name="Halpern A."/>
            <person name="Remington K."/>
            <person name="Beeson K."/>
            <person name="Tran B."/>
            <person name="Rogers Y.-H."/>
            <person name="Friedman R."/>
            <person name="Venter J.C."/>
        </authorList>
    </citation>
    <scope>NUCLEOTIDE SEQUENCE</scope>
    <source>
        <strain evidence="7">RM11-1a</strain>
    </source>
</reference>
<evidence type="ECO:0000256" key="6">
    <source>
        <dbReference type="SAM" id="MobiDB-lite"/>
    </source>
</evidence>
<comment type="similarity">
    <text evidence="2">Belongs to the SNU66/SART1 family.</text>
</comment>
<feature type="region of interest" description="Disordered" evidence="6">
    <location>
        <begin position="401"/>
        <end position="423"/>
    </location>
</feature>
<feature type="compositionally biased region" description="Basic residues" evidence="6">
    <location>
        <begin position="548"/>
        <end position="566"/>
    </location>
</feature>
<evidence type="ECO:0000256" key="2">
    <source>
        <dbReference type="ARBA" id="ARBA00006076"/>
    </source>
</evidence>
<evidence type="ECO:0000256" key="4">
    <source>
        <dbReference type="ARBA" id="ARBA00023187"/>
    </source>
</evidence>
<evidence type="ECO:0000313" key="7">
    <source>
        <dbReference type="EMBL" id="EDV10876.1"/>
    </source>
</evidence>
<organism evidence="7 8">
    <name type="scientific">Saccharomyces cerevisiae (strain RM11-1a)</name>
    <name type="common">Baker's yeast</name>
    <dbReference type="NCBI Taxonomy" id="285006"/>
    <lineage>
        <taxon>Eukaryota</taxon>
        <taxon>Fungi</taxon>
        <taxon>Dikarya</taxon>
        <taxon>Ascomycota</taxon>
        <taxon>Saccharomycotina</taxon>
        <taxon>Saccharomycetes</taxon>
        <taxon>Saccharomycetales</taxon>
        <taxon>Saccharomycetaceae</taxon>
        <taxon>Saccharomyces</taxon>
    </lineage>
</organism>
<dbReference type="PANTHER" id="PTHR14152:SF5">
    <property type="entry name" value="U4_U6.U5 TRI-SNRNP-ASSOCIATED PROTEIN 1"/>
    <property type="match status" value="1"/>
</dbReference>
<feature type="region of interest" description="Disordered" evidence="6">
    <location>
        <begin position="547"/>
        <end position="587"/>
    </location>
</feature>
<dbReference type="AlphaFoldDB" id="B3LJX3"/>
<dbReference type="GO" id="GO:0000481">
    <property type="term" value="P:maturation of 5S rRNA"/>
    <property type="evidence" value="ECO:0007669"/>
    <property type="project" value="TreeGrafter"/>
</dbReference>
<feature type="compositionally biased region" description="Basic and acidic residues" evidence="6">
    <location>
        <begin position="478"/>
        <end position="501"/>
    </location>
</feature>
<gene>
    <name evidence="7" type="ORF">SCRG_01690</name>
</gene>